<dbReference type="Pfam" id="PF07734">
    <property type="entry name" value="FBA_1"/>
    <property type="match status" value="1"/>
</dbReference>
<dbReference type="PROSITE" id="PS50181">
    <property type="entry name" value="FBOX"/>
    <property type="match status" value="1"/>
</dbReference>
<dbReference type="InterPro" id="IPR006527">
    <property type="entry name" value="F-box-assoc_dom_typ1"/>
</dbReference>
<dbReference type="Proteomes" id="UP000467841">
    <property type="component" value="Unassembled WGS sequence"/>
</dbReference>
<evidence type="ECO:0000259" key="1">
    <source>
        <dbReference type="PROSITE" id="PS50181"/>
    </source>
</evidence>
<dbReference type="InterPro" id="IPR001810">
    <property type="entry name" value="F-box_dom"/>
</dbReference>
<evidence type="ECO:0000313" key="2">
    <source>
        <dbReference type="EMBL" id="CAA7013244.1"/>
    </source>
</evidence>
<dbReference type="EMBL" id="CACVBM020000033">
    <property type="protein sequence ID" value="CAA7013244.1"/>
    <property type="molecule type" value="Genomic_DNA"/>
</dbReference>
<protein>
    <recommendedName>
        <fullName evidence="1">F-box domain-containing protein</fullName>
    </recommendedName>
</protein>
<comment type="caution">
    <text evidence="2">The sequence shown here is derived from an EMBL/GenBank/DDBJ whole genome shotgun (WGS) entry which is preliminary data.</text>
</comment>
<proteinExistence type="predicted"/>
<dbReference type="CDD" id="cd22157">
    <property type="entry name" value="F-box_AtFBW1-like"/>
    <property type="match status" value="1"/>
</dbReference>
<dbReference type="OrthoDB" id="610337at2759"/>
<dbReference type="InterPro" id="IPR050796">
    <property type="entry name" value="SCF_F-box_component"/>
</dbReference>
<dbReference type="SMART" id="SM00256">
    <property type="entry name" value="FBOX"/>
    <property type="match status" value="1"/>
</dbReference>
<organism evidence="2 3">
    <name type="scientific">Microthlaspi erraticum</name>
    <dbReference type="NCBI Taxonomy" id="1685480"/>
    <lineage>
        <taxon>Eukaryota</taxon>
        <taxon>Viridiplantae</taxon>
        <taxon>Streptophyta</taxon>
        <taxon>Embryophyta</taxon>
        <taxon>Tracheophyta</taxon>
        <taxon>Spermatophyta</taxon>
        <taxon>Magnoliopsida</taxon>
        <taxon>eudicotyledons</taxon>
        <taxon>Gunneridae</taxon>
        <taxon>Pentapetalae</taxon>
        <taxon>rosids</taxon>
        <taxon>malvids</taxon>
        <taxon>Brassicales</taxon>
        <taxon>Brassicaceae</taxon>
        <taxon>Coluteocarpeae</taxon>
        <taxon>Microthlaspi</taxon>
    </lineage>
</organism>
<feature type="domain" description="F-box" evidence="1">
    <location>
        <begin position="2"/>
        <end position="49"/>
    </location>
</feature>
<keyword evidence="3" id="KW-1185">Reference proteome</keyword>
<sequence length="371" mass="43348">MKTMMSNLPNELVEEIISRVPVKSTRIVRFTCKTWNSFFQDPSFTIKHIGYASASSSREKDLVMISKNSKVELIRINLYGIDKSNDDFALSINRKGTLISRQNSLKVLCISKVFHCNGLLLCVLRNIDNRVVVWNPYDGKRRWIKRRECKLERFALGYDKSCGSHKILKFFNNYLQIYDLISDSDSWRVLDATFDRDIEIDYGKVDVSLKGNTYWYARVKSTREGFLICFDFTRERFGQRLPLPFDDDNIECNVSLSTVREEKLAMLMLPRDTLEMEIWVTSKIEPDEVSWSKFLRVDMRPLVYVLKFKNFFIEEEKKIVVAFGEDDLGTLNTAYIIGEKGYFKSVDLRKSVDIKVRPFLCSYVPSFAQIE</sequence>
<accession>A0A6D2HCT0</accession>
<evidence type="ECO:0000313" key="3">
    <source>
        <dbReference type="Proteomes" id="UP000467841"/>
    </source>
</evidence>
<dbReference type="PANTHER" id="PTHR31672">
    <property type="entry name" value="BNACNNG10540D PROTEIN"/>
    <property type="match status" value="1"/>
</dbReference>
<gene>
    <name evidence="2" type="ORF">MERR_LOCUS478</name>
</gene>
<dbReference type="NCBIfam" id="TIGR01640">
    <property type="entry name" value="F_box_assoc_1"/>
    <property type="match status" value="1"/>
</dbReference>
<dbReference type="PANTHER" id="PTHR31672:SF13">
    <property type="entry name" value="F-BOX PROTEIN CPR30-LIKE"/>
    <property type="match status" value="1"/>
</dbReference>
<dbReference type="Pfam" id="PF00646">
    <property type="entry name" value="F-box"/>
    <property type="match status" value="1"/>
</dbReference>
<dbReference type="InterPro" id="IPR036047">
    <property type="entry name" value="F-box-like_dom_sf"/>
</dbReference>
<dbReference type="InterPro" id="IPR017451">
    <property type="entry name" value="F-box-assoc_interact_dom"/>
</dbReference>
<dbReference type="AlphaFoldDB" id="A0A6D2HCT0"/>
<dbReference type="Gene3D" id="1.20.1280.50">
    <property type="match status" value="1"/>
</dbReference>
<dbReference type="SUPFAM" id="SSF81383">
    <property type="entry name" value="F-box domain"/>
    <property type="match status" value="1"/>
</dbReference>
<reference evidence="2" key="1">
    <citation type="submission" date="2020-01" db="EMBL/GenBank/DDBJ databases">
        <authorList>
            <person name="Mishra B."/>
        </authorList>
    </citation>
    <scope>NUCLEOTIDE SEQUENCE [LARGE SCALE GENOMIC DNA]</scope>
</reference>
<name>A0A6D2HCT0_9BRAS</name>